<dbReference type="PROSITE" id="PS50967">
    <property type="entry name" value="HRDC"/>
    <property type="match status" value="1"/>
</dbReference>
<dbReference type="InterPro" id="IPR012588">
    <property type="entry name" value="Exosome-assoc_fac_Rrp6_N"/>
</dbReference>
<dbReference type="PANTHER" id="PTHR12124:SF47">
    <property type="entry name" value="EXOSOME COMPONENT 10"/>
    <property type="match status" value="1"/>
</dbReference>
<dbReference type="SMART" id="SM00474">
    <property type="entry name" value="35EXOc"/>
    <property type="match status" value="1"/>
</dbReference>
<evidence type="ECO:0000256" key="6">
    <source>
        <dbReference type="ARBA" id="ARBA00022839"/>
    </source>
</evidence>
<evidence type="ECO:0000313" key="11">
    <source>
        <dbReference type="EMBL" id="CAL1713395.1"/>
    </source>
</evidence>
<reference evidence="12" key="1">
    <citation type="submission" date="2024-04" db="EMBL/GenBank/DDBJ databases">
        <authorList>
            <person name="Shaw F."/>
            <person name="Minotto A."/>
        </authorList>
    </citation>
    <scope>NUCLEOTIDE SEQUENCE [LARGE SCALE GENOMIC DNA]</scope>
</reference>
<dbReference type="InterPro" id="IPR012337">
    <property type="entry name" value="RNaseH-like_sf"/>
</dbReference>
<dbReference type="Gene3D" id="3.30.420.10">
    <property type="entry name" value="Ribonuclease H-like superfamily/Ribonuclease H"/>
    <property type="match status" value="1"/>
</dbReference>
<dbReference type="PANTHER" id="PTHR12124">
    <property type="entry name" value="POLYMYOSITIS/SCLERODERMA AUTOANTIGEN-RELATED"/>
    <property type="match status" value="1"/>
</dbReference>
<gene>
    <name evidence="11" type="ORF">GFSPODELE1_LOCUS9284</name>
</gene>
<evidence type="ECO:0000259" key="10">
    <source>
        <dbReference type="PROSITE" id="PS50967"/>
    </source>
</evidence>
<dbReference type="CDD" id="cd06147">
    <property type="entry name" value="Rrp6p_like_exo"/>
    <property type="match status" value="1"/>
</dbReference>
<dbReference type="SUPFAM" id="SSF53098">
    <property type="entry name" value="Ribonuclease H-like"/>
    <property type="match status" value="1"/>
</dbReference>
<feature type="compositionally biased region" description="Polar residues" evidence="9">
    <location>
        <begin position="830"/>
        <end position="845"/>
    </location>
</feature>
<feature type="region of interest" description="Disordered" evidence="9">
    <location>
        <begin position="420"/>
        <end position="439"/>
    </location>
</feature>
<accession>A0ABP1E089</accession>
<keyword evidence="4" id="KW-0378">Hydrolase</keyword>
<evidence type="ECO:0000313" key="12">
    <source>
        <dbReference type="Proteomes" id="UP001497453"/>
    </source>
</evidence>
<feature type="domain" description="HRDC" evidence="10">
    <location>
        <begin position="493"/>
        <end position="573"/>
    </location>
</feature>
<feature type="compositionally biased region" description="Polar residues" evidence="9">
    <location>
        <begin position="757"/>
        <end position="767"/>
    </location>
</feature>
<keyword evidence="6" id="KW-0269">Exonuclease</keyword>
<comment type="subcellular location">
    <subcellularLocation>
        <location evidence="1">Nucleus</location>
    </subcellularLocation>
</comment>
<organism evidence="11 12">
    <name type="scientific">Somion occarium</name>
    <dbReference type="NCBI Taxonomy" id="3059160"/>
    <lineage>
        <taxon>Eukaryota</taxon>
        <taxon>Fungi</taxon>
        <taxon>Dikarya</taxon>
        <taxon>Basidiomycota</taxon>
        <taxon>Agaricomycotina</taxon>
        <taxon>Agaricomycetes</taxon>
        <taxon>Polyporales</taxon>
        <taxon>Cerrenaceae</taxon>
        <taxon>Somion</taxon>
    </lineage>
</organism>
<evidence type="ECO:0000256" key="9">
    <source>
        <dbReference type="SAM" id="MobiDB-lite"/>
    </source>
</evidence>
<dbReference type="InterPro" id="IPR002562">
    <property type="entry name" value="3'-5'_exonuclease_dom"/>
</dbReference>
<feature type="region of interest" description="Disordered" evidence="9">
    <location>
        <begin position="745"/>
        <end position="769"/>
    </location>
</feature>
<name>A0ABP1E089_9APHY</name>
<evidence type="ECO:0000256" key="1">
    <source>
        <dbReference type="ARBA" id="ARBA00004123"/>
    </source>
</evidence>
<evidence type="ECO:0000256" key="5">
    <source>
        <dbReference type="ARBA" id="ARBA00022835"/>
    </source>
</evidence>
<keyword evidence="12" id="KW-1185">Reference proteome</keyword>
<dbReference type="SMART" id="SM00341">
    <property type="entry name" value="HRDC"/>
    <property type="match status" value="1"/>
</dbReference>
<keyword evidence="2" id="KW-0698">rRNA processing</keyword>
<keyword evidence="5" id="KW-0271">Exosome</keyword>
<dbReference type="InterPro" id="IPR036397">
    <property type="entry name" value="RNaseH_sf"/>
</dbReference>
<dbReference type="Pfam" id="PF08066">
    <property type="entry name" value="PMC2NT"/>
    <property type="match status" value="1"/>
</dbReference>
<dbReference type="SUPFAM" id="SSF47819">
    <property type="entry name" value="HRDC-like"/>
    <property type="match status" value="1"/>
</dbReference>
<sequence length="845" mass="94818">MDDNTRSSPLSQPGFDDYNTQLQAAALKATRLSAALPSDLAFYRSVDKALARDVDSCKSKVLSLTNKLLQLASSGTGSDGRARKRPRLENEDDVVDDFHGTIVDLMDQMLERTDMRLDDLLGVSKVSATVVQSKQEVKVKKNRVPQGRLDPALQHASRLPKPQLSFTRRVDNKNSASWQSTLRHKYNAQVPLGYNWQSEHGDPSLANLLHPYHYEIRHIDYPQRMFQSIEPISPKSFEDTPFVWVDTPAVFSTMLDSLRGAQELAIDLEYHSYRTFAGFVCLMQISTRGGDWIVDTLALREELEDLNEVFTDPNVVKVFHGAESDIVWLQQDFNLYIVNLFDTYHASKVLEFPRHGLATLLEMYCDFTPDKRFQLADWRIRPLPQEMLDYARSDTHYLLFIYDNLRNALLDRSLSRSQSRIQSPAGQDVMQDDGASPRPPDFLLREVLSRSEETALRIYEKEVYDAETGSGPGGWDTLAKKWNKGPMLSGQDGTPRMEIYKRMHAWRDRVAREEDESTRYVLPNHYLFLLAERPPNDLASLLAMFSSVPLVIRRRAKELMDEIRASTQVLVDTLMDVATEPVPTLATTPSAADAVTDTTVLFQSTSVATSTSRVSSLFGDSLVTSQVSSTVSGYATDRSALFARSSHSGKSRQLSSSSRFQDILVRIHKDLVIAPTAPVAAIDAASSRPATHASTDIKVTVVEEQENISGQAEVAFVPTALRKKEPSAAPDEIITVGQAQRKRKRKQVTRKVVAVSSDASRATSQDVNVEESEDTINILDAGSDHEHDIDVRKKKFKPPSAFLFYRCRNQLLMSLLIPANFHGGFRAPPKSQSSLRSGNQSRTFR</sequence>
<dbReference type="InterPro" id="IPR002121">
    <property type="entry name" value="HRDC_dom"/>
</dbReference>
<dbReference type="InterPro" id="IPR049559">
    <property type="entry name" value="Rrp6p-like_exo"/>
</dbReference>
<comment type="similarity">
    <text evidence="8">Belongs to the exosome component 10/RRP6 family.</text>
</comment>
<evidence type="ECO:0000256" key="7">
    <source>
        <dbReference type="ARBA" id="ARBA00023242"/>
    </source>
</evidence>
<evidence type="ECO:0000256" key="8">
    <source>
        <dbReference type="ARBA" id="ARBA00043957"/>
    </source>
</evidence>
<dbReference type="EMBL" id="OZ037950">
    <property type="protein sequence ID" value="CAL1713395.1"/>
    <property type="molecule type" value="Genomic_DNA"/>
</dbReference>
<keyword evidence="3" id="KW-0540">Nuclease</keyword>
<dbReference type="InterPro" id="IPR010997">
    <property type="entry name" value="HRDC-like_sf"/>
</dbReference>
<dbReference type="Proteomes" id="UP001497453">
    <property type="component" value="Chromosome 7"/>
</dbReference>
<dbReference type="Pfam" id="PF00570">
    <property type="entry name" value="HRDC"/>
    <property type="match status" value="1"/>
</dbReference>
<dbReference type="Gene3D" id="1.10.150.80">
    <property type="entry name" value="HRDC domain"/>
    <property type="match status" value="1"/>
</dbReference>
<evidence type="ECO:0000256" key="2">
    <source>
        <dbReference type="ARBA" id="ARBA00022552"/>
    </source>
</evidence>
<keyword evidence="7" id="KW-0539">Nucleus</keyword>
<dbReference type="InterPro" id="IPR044876">
    <property type="entry name" value="HRDC_dom_sf"/>
</dbReference>
<evidence type="ECO:0000256" key="3">
    <source>
        <dbReference type="ARBA" id="ARBA00022722"/>
    </source>
</evidence>
<protein>
    <recommendedName>
        <fullName evidence="10">HRDC domain-containing protein</fullName>
    </recommendedName>
</protein>
<proteinExistence type="inferred from homology"/>
<dbReference type="Pfam" id="PF01612">
    <property type="entry name" value="DNA_pol_A_exo1"/>
    <property type="match status" value="1"/>
</dbReference>
<evidence type="ECO:0000256" key="4">
    <source>
        <dbReference type="ARBA" id="ARBA00022801"/>
    </source>
</evidence>
<dbReference type="InterPro" id="IPR045092">
    <property type="entry name" value="Rrp6-like"/>
</dbReference>
<feature type="region of interest" description="Disordered" evidence="9">
    <location>
        <begin position="826"/>
        <end position="845"/>
    </location>
</feature>